<dbReference type="GO" id="GO:0005886">
    <property type="term" value="C:plasma membrane"/>
    <property type="evidence" value="ECO:0007669"/>
    <property type="project" value="UniProtKB-SubCell"/>
</dbReference>
<feature type="transmembrane region" description="Helical" evidence="17">
    <location>
        <begin position="25"/>
        <end position="48"/>
    </location>
</feature>
<keyword evidence="12 17" id="KW-0472">Membrane</keyword>
<dbReference type="GO" id="GO:0009252">
    <property type="term" value="P:peptidoglycan biosynthetic process"/>
    <property type="evidence" value="ECO:0007669"/>
    <property type="project" value="UniProtKB-UniRule"/>
</dbReference>
<comment type="catalytic activity">
    <reaction evidence="16 17">
        <text>[GlcNAc-(1-&gt;4)-Mur2Ac(oyl-L-Ala-gamma-D-Glu-L-Lys-D-Ala-D-Ala)](n)-di-trans,octa-cis-undecaprenyl diphosphate + beta-D-GlcNAc-(1-&gt;4)-Mur2Ac(oyl-L-Ala-gamma-D-Glu-L-Lys-D-Ala-D-Ala)-di-trans,octa-cis-undecaprenyl diphosphate = [GlcNAc-(1-&gt;4)-Mur2Ac(oyl-L-Ala-gamma-D-Glu-L-Lys-D-Ala-D-Ala)](n+1)-di-trans,octa-cis-undecaprenyl diphosphate + di-trans,octa-cis-undecaprenyl diphosphate + H(+)</text>
        <dbReference type="Rhea" id="RHEA:23708"/>
        <dbReference type="Rhea" id="RHEA-COMP:9602"/>
        <dbReference type="Rhea" id="RHEA-COMP:9603"/>
        <dbReference type="ChEBI" id="CHEBI:15378"/>
        <dbReference type="ChEBI" id="CHEBI:58405"/>
        <dbReference type="ChEBI" id="CHEBI:60033"/>
        <dbReference type="ChEBI" id="CHEBI:78435"/>
        <dbReference type="EC" id="2.4.99.28"/>
    </reaction>
</comment>
<feature type="transmembrane region" description="Helical" evidence="17">
    <location>
        <begin position="182"/>
        <end position="215"/>
    </location>
</feature>
<evidence type="ECO:0000256" key="2">
    <source>
        <dbReference type="ARBA" id="ARBA00004752"/>
    </source>
</evidence>
<keyword evidence="7 17" id="KW-0808">Transferase</keyword>
<evidence type="ECO:0000256" key="6">
    <source>
        <dbReference type="ARBA" id="ARBA00022676"/>
    </source>
</evidence>
<evidence type="ECO:0000256" key="15">
    <source>
        <dbReference type="ARBA" id="ARBA00038053"/>
    </source>
</evidence>
<protein>
    <recommendedName>
        <fullName evidence="17">Probable peptidoglycan glycosyltransferase FtsW</fullName>
        <shortName evidence="17">PGT</shortName>
        <ecNumber evidence="17">2.4.99.28</ecNumber>
    </recommendedName>
    <alternativeName>
        <fullName evidence="17">Cell division protein FtsW</fullName>
    </alternativeName>
    <alternativeName>
        <fullName evidence="17">Cell wall polymerase</fullName>
    </alternativeName>
    <alternativeName>
        <fullName evidence="17">Peptidoglycan polymerase</fullName>
        <shortName evidence="17">PG polymerase</shortName>
    </alternativeName>
</protein>
<dbReference type="NCBIfam" id="TIGR02614">
    <property type="entry name" value="ftsW"/>
    <property type="match status" value="1"/>
</dbReference>
<keyword evidence="10 17" id="KW-0573">Peptidoglycan synthesis</keyword>
<dbReference type="InterPro" id="IPR013437">
    <property type="entry name" value="FtsW"/>
</dbReference>
<evidence type="ECO:0000256" key="1">
    <source>
        <dbReference type="ARBA" id="ARBA00004651"/>
    </source>
</evidence>
<feature type="transmembrane region" description="Helical" evidence="17">
    <location>
        <begin position="352"/>
        <end position="371"/>
    </location>
</feature>
<dbReference type="Pfam" id="PF01098">
    <property type="entry name" value="FTSW_RODA_SPOVE"/>
    <property type="match status" value="1"/>
</dbReference>
<organism evidence="18 19">
    <name type="scientific">Sedimenticola thiotaurini</name>
    <dbReference type="NCBI Taxonomy" id="1543721"/>
    <lineage>
        <taxon>Bacteria</taxon>
        <taxon>Pseudomonadati</taxon>
        <taxon>Pseudomonadota</taxon>
        <taxon>Gammaproteobacteria</taxon>
        <taxon>Chromatiales</taxon>
        <taxon>Sedimenticolaceae</taxon>
        <taxon>Sedimenticola</taxon>
    </lineage>
</organism>
<dbReference type="UniPathway" id="UPA00219"/>
<dbReference type="PROSITE" id="PS00428">
    <property type="entry name" value="FTSW_RODA_SPOVE"/>
    <property type="match status" value="1"/>
</dbReference>
<keyword evidence="14 17" id="KW-0961">Cell wall biogenesis/degradation</keyword>
<dbReference type="GO" id="GO:0071555">
    <property type="term" value="P:cell wall organization"/>
    <property type="evidence" value="ECO:0007669"/>
    <property type="project" value="UniProtKB-KW"/>
</dbReference>
<dbReference type="OrthoDB" id="9768187at2"/>
<accession>A0A0F7JZ05</accession>
<keyword evidence="3 17" id="KW-1003">Cell membrane</keyword>
<dbReference type="InterPro" id="IPR018365">
    <property type="entry name" value="Cell_cycle_FtsW-rel_CS"/>
</dbReference>
<proteinExistence type="inferred from homology"/>
<dbReference type="EMBL" id="CP011412">
    <property type="protein sequence ID" value="AKH20539.1"/>
    <property type="molecule type" value="Genomic_DNA"/>
</dbReference>
<dbReference type="GO" id="GO:0043093">
    <property type="term" value="P:FtsZ-dependent cytokinesis"/>
    <property type="evidence" value="ECO:0007669"/>
    <property type="project" value="UniProtKB-UniRule"/>
</dbReference>
<dbReference type="PANTHER" id="PTHR30474">
    <property type="entry name" value="CELL CYCLE PROTEIN"/>
    <property type="match status" value="1"/>
</dbReference>
<evidence type="ECO:0000256" key="3">
    <source>
        <dbReference type="ARBA" id="ARBA00022475"/>
    </source>
</evidence>
<keyword evidence="6 17" id="KW-0328">Glycosyltransferase</keyword>
<evidence type="ECO:0000256" key="10">
    <source>
        <dbReference type="ARBA" id="ARBA00022984"/>
    </source>
</evidence>
<evidence type="ECO:0000256" key="8">
    <source>
        <dbReference type="ARBA" id="ARBA00022692"/>
    </source>
</evidence>
<keyword evidence="5 17" id="KW-0132">Cell division</keyword>
<evidence type="ECO:0000256" key="7">
    <source>
        <dbReference type="ARBA" id="ARBA00022679"/>
    </source>
</evidence>
<keyword evidence="13 17" id="KW-0131">Cell cycle</keyword>
<dbReference type="HAMAP" id="MF_00913">
    <property type="entry name" value="PGT_FtsW_proteobact"/>
    <property type="match status" value="1"/>
</dbReference>
<comment type="similarity">
    <text evidence="15 17">Belongs to the SEDS family. FtsW subfamily.</text>
</comment>
<gene>
    <name evidence="17" type="primary">ftsW</name>
    <name evidence="18" type="ORF">AAY24_09435</name>
</gene>
<keyword evidence="11 17" id="KW-1133">Transmembrane helix</keyword>
<dbReference type="KEGG" id="seds:AAY24_09435"/>
<dbReference type="EC" id="2.4.99.28" evidence="17"/>
<reference evidence="18 19" key="1">
    <citation type="journal article" date="2015" name="Genome Announc.">
        <title>Complete Genome Sequence of Sedimenticola thiotaurini Strain SIP-G1, a Polyphosphate- and Polyhydroxyalkanoate-Accumulating Sulfur-Oxidizing Gammaproteobacterium Isolated from Salt Marsh Sediments.</title>
        <authorList>
            <person name="Flood B.E."/>
            <person name="Jones D.S."/>
            <person name="Bailey J.V."/>
        </authorList>
    </citation>
    <scope>NUCLEOTIDE SEQUENCE [LARGE SCALE GENOMIC DNA]</scope>
    <source>
        <strain evidence="18 19">SIP-G1</strain>
    </source>
</reference>
<dbReference type="InterPro" id="IPR001182">
    <property type="entry name" value="FtsW/RodA"/>
</dbReference>
<dbReference type="PANTHER" id="PTHR30474:SF2">
    <property type="entry name" value="PEPTIDOGLYCAN GLYCOSYLTRANSFERASE FTSW-RELATED"/>
    <property type="match status" value="1"/>
</dbReference>
<comment type="subcellular location">
    <subcellularLocation>
        <location evidence="17">Cell inner membrane</location>
        <topology evidence="17">Multi-pass membrane protein</topology>
    </subcellularLocation>
    <subcellularLocation>
        <location evidence="1">Cell membrane</location>
        <topology evidence="1">Multi-pass membrane protein</topology>
    </subcellularLocation>
    <text evidence="17">Localizes to the division septum.</text>
</comment>
<comment type="function">
    <text evidence="17">Peptidoglycan polymerase that is essential for cell division.</text>
</comment>
<dbReference type="GO" id="GO:0008955">
    <property type="term" value="F:peptidoglycan glycosyltransferase activity"/>
    <property type="evidence" value="ECO:0007669"/>
    <property type="project" value="UniProtKB-UniRule"/>
</dbReference>
<evidence type="ECO:0000313" key="18">
    <source>
        <dbReference type="EMBL" id="AKH20539.1"/>
    </source>
</evidence>
<feature type="transmembrane region" description="Helical" evidence="17">
    <location>
        <begin position="87"/>
        <end position="105"/>
    </location>
</feature>
<evidence type="ECO:0000256" key="11">
    <source>
        <dbReference type="ARBA" id="ARBA00022989"/>
    </source>
</evidence>
<dbReference type="RefSeq" id="WP_046859472.1">
    <property type="nucleotide sequence ID" value="NZ_CP011412.1"/>
</dbReference>
<evidence type="ECO:0000256" key="9">
    <source>
        <dbReference type="ARBA" id="ARBA00022960"/>
    </source>
</evidence>
<dbReference type="Proteomes" id="UP000034410">
    <property type="component" value="Chromosome"/>
</dbReference>
<keyword evidence="9 17" id="KW-0133">Cell shape</keyword>
<dbReference type="GO" id="GO:0015648">
    <property type="term" value="F:lipid-linked peptidoglycan transporter activity"/>
    <property type="evidence" value="ECO:0007669"/>
    <property type="project" value="TreeGrafter"/>
</dbReference>
<evidence type="ECO:0000313" key="19">
    <source>
        <dbReference type="Proteomes" id="UP000034410"/>
    </source>
</evidence>
<feature type="transmembrane region" description="Helical" evidence="17">
    <location>
        <begin position="126"/>
        <end position="145"/>
    </location>
</feature>
<feature type="transmembrane region" description="Helical" evidence="17">
    <location>
        <begin position="316"/>
        <end position="340"/>
    </location>
</feature>
<evidence type="ECO:0000256" key="13">
    <source>
        <dbReference type="ARBA" id="ARBA00023306"/>
    </source>
</evidence>
<evidence type="ECO:0000256" key="16">
    <source>
        <dbReference type="ARBA" id="ARBA00049902"/>
    </source>
</evidence>
<evidence type="ECO:0000256" key="17">
    <source>
        <dbReference type="HAMAP-Rule" id="MF_00913"/>
    </source>
</evidence>
<comment type="pathway">
    <text evidence="2 17">Cell wall biogenesis; peptidoglycan biosynthesis.</text>
</comment>
<evidence type="ECO:0000256" key="5">
    <source>
        <dbReference type="ARBA" id="ARBA00022618"/>
    </source>
</evidence>
<dbReference type="GO" id="GO:0032153">
    <property type="term" value="C:cell division site"/>
    <property type="evidence" value="ECO:0007669"/>
    <property type="project" value="UniProtKB-UniRule"/>
</dbReference>
<keyword evidence="19" id="KW-1185">Reference proteome</keyword>
<dbReference type="AlphaFoldDB" id="A0A0F7JZ05"/>
<evidence type="ECO:0000256" key="4">
    <source>
        <dbReference type="ARBA" id="ARBA00022519"/>
    </source>
</evidence>
<dbReference type="GO" id="GO:0008360">
    <property type="term" value="P:regulation of cell shape"/>
    <property type="evidence" value="ECO:0007669"/>
    <property type="project" value="UniProtKB-KW"/>
</dbReference>
<name>A0A0F7JZ05_9GAMM</name>
<keyword evidence="4 17" id="KW-0997">Cell inner membrane</keyword>
<evidence type="ECO:0000256" key="14">
    <source>
        <dbReference type="ARBA" id="ARBA00023316"/>
    </source>
</evidence>
<feature type="transmembrane region" description="Helical" evidence="17">
    <location>
        <begin position="60"/>
        <end position="81"/>
    </location>
</feature>
<sequence>MNLATHRQATIGGGRRPLPSLDYPLLFAALVLLGVGLVMVASASLHRISDAPFYYMNRHLIAIGLGLAGALVIARVPVSLWERSGTLLYFTGLLLLLLVLVPGIGREANGATRWIPLGAFNLQSSEFMKLFMVIYIAGYLVRRQLEVAHSIWGFIKPMLLLVIACSLIMVQPDFGTTTVLLATAMGMLFLGGVPIWQFAILIGLAGSALVGLVLVSPYRLQRVTAFLDPWADVQNSGYQLAQALIAFGRGEWFGVGLGNGIQKQFYLPEAHTDFLMAVIGEEFGLLGTVVVISLFGVIVWRAFRIGARAEAHGRRFSAYVAYGFGLWIGMQSFINIGVNVGLLPTKGLTLPFMSYGGNSIIVAILVVAILLRIDYELLRPEPVEQEGATWRAA</sequence>
<evidence type="ECO:0000256" key="12">
    <source>
        <dbReference type="ARBA" id="ARBA00023136"/>
    </source>
</evidence>
<dbReference type="PATRIC" id="fig|1543721.4.peg.1959"/>
<keyword evidence="8 17" id="KW-0812">Transmembrane</keyword>
<feature type="transmembrane region" description="Helical" evidence="17">
    <location>
        <begin position="151"/>
        <end position="170"/>
    </location>
</feature>
<feature type="transmembrane region" description="Helical" evidence="17">
    <location>
        <begin position="283"/>
        <end position="304"/>
    </location>
</feature>